<evidence type="ECO:0000256" key="4">
    <source>
        <dbReference type="ARBA" id="ARBA00022840"/>
    </source>
</evidence>
<feature type="compositionally biased region" description="Low complexity" evidence="5">
    <location>
        <begin position="269"/>
        <end position="280"/>
    </location>
</feature>
<dbReference type="Proteomes" id="UP000320176">
    <property type="component" value="Unassembled WGS sequence"/>
</dbReference>
<evidence type="ECO:0000313" key="8">
    <source>
        <dbReference type="Proteomes" id="UP000320176"/>
    </source>
</evidence>
<dbReference type="InterPro" id="IPR025904">
    <property type="entry name" value="Tubulin-like"/>
</dbReference>
<evidence type="ECO:0000256" key="5">
    <source>
        <dbReference type="SAM" id="MobiDB-lite"/>
    </source>
</evidence>
<sequence length="1072" mass="117520">MKTETEKKIQPGYEPISGYVLEQLIGRGGYGEVWRAVAPGGLKKAVKFVFGQHDEHRAQQELKSLERIKCVQHPFILTLERFELIDNQLVIVTELADGSLEDIFQQHRDRGSCGIPRAALLSYLKDTADALDYLHQLYQLQHLDIKPANLLIVGGHVKVADFGLLKDLGESDCSLVGGLTPIYAPPELFDGRPSMHSDQYSLAVMYQELVSGVRPFTGRTIAQLATQHVHNAPNLESLPAADRPIVARALEKSPERRFGSCTEFVSKLTTPRSTPSVSSSHESEPPQEPTEHRVEDLPQLQAASGLKHGIMSRDALVIALGGTGADILHALRRRVAEMHSAPPVRLHSVLIDTDPIALQAAKVIEPTDWMPGCRVIDTPLRRATEYRERGTEHLRTLSRRWIYNIPRSGTTEGMRPLGRLALVDHAAAVTRGIKNAIAELKSDGDEDDLSIYVVGSLSGGTGSGMYIDVVHLLRYLLDDAGLERLEIISLLTTNRMKGDPNRVLGLHGTHAALHEMMHFMKIENGYPGDPGAGWPSIPAARTPLKSAYLFPQSDAQGARSPREIATEYLWADATACGHLLETGRRLVESDDLVMDQPQIRSASMVWIGDARRVQAGVLAQPTTRLLLMQWLGDPKSAAELARPVVDRTIRRSFLNHESWIKQSLQYFGKDRADRRTALMEHLRTITPDRLSIADVAHAETVKWLQSIIDGERELIAVQEITRNIQHEISIRLQDRRMNLASAIEALSTLENHIASMIPSLIEQAESALPAAPHSGSNQTLPSSLGNLRVLRTACDRGETVMQAVAARLAADTAHALKAELSKLKEDICDGAAKVALAISRLSEDTNQRGNPWDTMDGQSRSQFQPLLESLHARASSQWLIKLAGPNIQSVSVDAMNTAISGLAMSLIGELLEHLGSERIAQSMESDSRLGLNDSGSGKETAAMSSVGSDSIGMTGTHSLSENRETTSAPVPLNMSDALVAVRPPLLQCGGKQRLFLVCSSDNECEKFESEIRQSHEGTLTTFVARSAASMLIHEAQQIPLDRVIRLLGSVTGDDGRISGRLHARTDVQFDKP</sequence>
<dbReference type="SMART" id="SM00220">
    <property type="entry name" value="S_TKc"/>
    <property type="match status" value="1"/>
</dbReference>
<dbReference type="GO" id="GO:0004674">
    <property type="term" value="F:protein serine/threonine kinase activity"/>
    <property type="evidence" value="ECO:0007669"/>
    <property type="project" value="UniProtKB-EC"/>
</dbReference>
<proteinExistence type="predicted"/>
<feature type="region of interest" description="Disordered" evidence="5">
    <location>
        <begin position="925"/>
        <end position="969"/>
    </location>
</feature>
<dbReference type="SUPFAM" id="SSF56112">
    <property type="entry name" value="Protein kinase-like (PK-like)"/>
    <property type="match status" value="1"/>
</dbReference>
<accession>A0A5C6A047</accession>
<dbReference type="InterPro" id="IPR008271">
    <property type="entry name" value="Ser/Thr_kinase_AS"/>
</dbReference>
<dbReference type="PROSITE" id="PS00108">
    <property type="entry name" value="PROTEIN_KINASE_ST"/>
    <property type="match status" value="1"/>
</dbReference>
<dbReference type="Gene3D" id="1.10.510.10">
    <property type="entry name" value="Transferase(Phosphotransferase) domain 1"/>
    <property type="match status" value="1"/>
</dbReference>
<dbReference type="PROSITE" id="PS50011">
    <property type="entry name" value="PROTEIN_KINASE_DOM"/>
    <property type="match status" value="1"/>
</dbReference>
<dbReference type="Gene3D" id="3.40.50.1440">
    <property type="entry name" value="Tubulin/FtsZ, GTPase domain"/>
    <property type="match status" value="1"/>
</dbReference>
<evidence type="ECO:0000256" key="2">
    <source>
        <dbReference type="ARBA" id="ARBA00022741"/>
    </source>
</evidence>
<feature type="region of interest" description="Disordered" evidence="5">
    <location>
        <begin position="269"/>
        <end position="294"/>
    </location>
</feature>
<dbReference type="GO" id="GO:0005524">
    <property type="term" value="F:ATP binding"/>
    <property type="evidence" value="ECO:0007669"/>
    <property type="project" value="UniProtKB-KW"/>
</dbReference>
<dbReference type="Pfam" id="PF13809">
    <property type="entry name" value="Tubulin_2"/>
    <property type="match status" value="1"/>
</dbReference>
<dbReference type="CDD" id="cd14014">
    <property type="entry name" value="STKc_PknB_like"/>
    <property type="match status" value="1"/>
</dbReference>
<keyword evidence="1 7" id="KW-0808">Transferase</keyword>
<keyword evidence="2" id="KW-0547">Nucleotide-binding</keyword>
<comment type="caution">
    <text evidence="7">The sequence shown here is derived from an EMBL/GenBank/DDBJ whole genome shotgun (WGS) entry which is preliminary data.</text>
</comment>
<dbReference type="PANTHER" id="PTHR43289:SF34">
    <property type="entry name" value="SERINE_THREONINE-PROTEIN KINASE YBDM-RELATED"/>
    <property type="match status" value="1"/>
</dbReference>
<dbReference type="EC" id="2.7.11.1" evidence="7"/>
<keyword evidence="4" id="KW-0067">ATP-binding</keyword>
<gene>
    <name evidence="7" type="ORF">Pla52n_61400</name>
</gene>
<dbReference type="PANTHER" id="PTHR43289">
    <property type="entry name" value="MITOGEN-ACTIVATED PROTEIN KINASE KINASE KINASE 20-RELATED"/>
    <property type="match status" value="1"/>
</dbReference>
<protein>
    <submittedName>
        <fullName evidence="7">Tubulin-like protein</fullName>
        <ecNumber evidence="7">2.7.11.1</ecNumber>
    </submittedName>
</protein>
<reference evidence="7 8" key="1">
    <citation type="submission" date="2019-02" db="EMBL/GenBank/DDBJ databases">
        <title>Deep-cultivation of Planctomycetes and their phenomic and genomic characterization uncovers novel biology.</title>
        <authorList>
            <person name="Wiegand S."/>
            <person name="Jogler M."/>
            <person name="Boedeker C."/>
            <person name="Pinto D."/>
            <person name="Vollmers J."/>
            <person name="Rivas-Marin E."/>
            <person name="Kohn T."/>
            <person name="Peeters S.H."/>
            <person name="Heuer A."/>
            <person name="Rast P."/>
            <person name="Oberbeckmann S."/>
            <person name="Bunk B."/>
            <person name="Jeske O."/>
            <person name="Meyerdierks A."/>
            <person name="Storesund J.E."/>
            <person name="Kallscheuer N."/>
            <person name="Luecker S."/>
            <person name="Lage O.M."/>
            <person name="Pohl T."/>
            <person name="Merkel B.J."/>
            <person name="Hornburger P."/>
            <person name="Mueller R.-W."/>
            <person name="Bruemmer F."/>
            <person name="Labrenz M."/>
            <person name="Spormann A.M."/>
            <person name="Op Den Camp H."/>
            <person name="Overmann J."/>
            <person name="Amann R."/>
            <person name="Jetten M.S.M."/>
            <person name="Mascher T."/>
            <person name="Medema M.H."/>
            <person name="Devos D.P."/>
            <person name="Kaster A.-K."/>
            <person name="Ovreas L."/>
            <person name="Rohde M."/>
            <person name="Galperin M.Y."/>
            <person name="Jogler C."/>
        </authorList>
    </citation>
    <scope>NUCLEOTIDE SEQUENCE [LARGE SCALE GENOMIC DNA]</scope>
    <source>
        <strain evidence="7 8">Pla52n</strain>
    </source>
</reference>
<dbReference type="OrthoDB" id="278998at2"/>
<evidence type="ECO:0000313" key="7">
    <source>
        <dbReference type="EMBL" id="TWT92775.1"/>
    </source>
</evidence>
<keyword evidence="8" id="KW-1185">Reference proteome</keyword>
<dbReference type="InterPro" id="IPR000719">
    <property type="entry name" value="Prot_kinase_dom"/>
</dbReference>
<organism evidence="7 8">
    <name type="scientific">Stieleria varia</name>
    <dbReference type="NCBI Taxonomy" id="2528005"/>
    <lineage>
        <taxon>Bacteria</taxon>
        <taxon>Pseudomonadati</taxon>
        <taxon>Planctomycetota</taxon>
        <taxon>Planctomycetia</taxon>
        <taxon>Pirellulales</taxon>
        <taxon>Pirellulaceae</taxon>
        <taxon>Stieleria</taxon>
    </lineage>
</organism>
<dbReference type="InterPro" id="IPR011009">
    <property type="entry name" value="Kinase-like_dom_sf"/>
</dbReference>
<dbReference type="EMBL" id="SJPN01000010">
    <property type="protein sequence ID" value="TWT92775.1"/>
    <property type="molecule type" value="Genomic_DNA"/>
</dbReference>
<name>A0A5C6A047_9BACT</name>
<evidence type="ECO:0000256" key="3">
    <source>
        <dbReference type="ARBA" id="ARBA00022777"/>
    </source>
</evidence>
<dbReference type="RefSeq" id="WP_146523066.1">
    <property type="nucleotide sequence ID" value="NZ_CP151726.1"/>
</dbReference>
<feature type="compositionally biased region" description="Polar residues" evidence="5">
    <location>
        <begin position="933"/>
        <end position="959"/>
    </location>
</feature>
<dbReference type="Pfam" id="PF00069">
    <property type="entry name" value="Pkinase"/>
    <property type="match status" value="1"/>
</dbReference>
<evidence type="ECO:0000256" key="1">
    <source>
        <dbReference type="ARBA" id="ARBA00022679"/>
    </source>
</evidence>
<feature type="domain" description="Protein kinase" evidence="6">
    <location>
        <begin position="19"/>
        <end position="269"/>
    </location>
</feature>
<dbReference type="SUPFAM" id="SSF52490">
    <property type="entry name" value="Tubulin nucleotide-binding domain-like"/>
    <property type="match status" value="1"/>
</dbReference>
<feature type="compositionally biased region" description="Basic and acidic residues" evidence="5">
    <location>
        <begin position="281"/>
        <end position="294"/>
    </location>
</feature>
<evidence type="ECO:0000259" key="6">
    <source>
        <dbReference type="PROSITE" id="PS50011"/>
    </source>
</evidence>
<dbReference type="AlphaFoldDB" id="A0A5C6A047"/>
<keyword evidence="3" id="KW-0418">Kinase</keyword>
<dbReference type="InterPro" id="IPR036525">
    <property type="entry name" value="Tubulin/FtsZ_GTPase_sf"/>
</dbReference>